<evidence type="ECO:0000256" key="5">
    <source>
        <dbReference type="ARBA" id="ARBA00023136"/>
    </source>
</evidence>
<reference evidence="7 8" key="1">
    <citation type="journal article" date="2017" name="Int. J. Syst. Evol. Microbiol.">
        <title>Bacillus notoginsengisoli sp. nov., a novel bacterium isolated from the rhizosphere of Panax notoginseng.</title>
        <authorList>
            <person name="Zhang M.Y."/>
            <person name="Cheng J."/>
            <person name="Cai Y."/>
            <person name="Zhang T.Y."/>
            <person name="Wu Y.Y."/>
            <person name="Manikprabhu D."/>
            <person name="Li W.J."/>
            <person name="Zhang Y.X."/>
        </authorList>
    </citation>
    <scope>NUCLEOTIDE SEQUENCE [LARGE SCALE GENOMIC DNA]</scope>
    <source>
        <strain evidence="7 8">JCM 30743</strain>
    </source>
</reference>
<dbReference type="PANTHER" id="PTHR30250:SF29">
    <property type="entry name" value="POLYSACCHARIDE BIOSYNTHESIS PROTEIN C-TERMINAL DOMAIN-CONTAINING PROTEIN"/>
    <property type="match status" value="1"/>
</dbReference>
<proteinExistence type="predicted"/>
<evidence type="ECO:0000313" key="7">
    <source>
        <dbReference type="EMBL" id="RHW31810.1"/>
    </source>
</evidence>
<evidence type="ECO:0000256" key="1">
    <source>
        <dbReference type="ARBA" id="ARBA00004651"/>
    </source>
</evidence>
<keyword evidence="4 6" id="KW-1133">Transmembrane helix</keyword>
<feature type="transmembrane region" description="Helical" evidence="6">
    <location>
        <begin position="483"/>
        <end position="505"/>
    </location>
</feature>
<feature type="transmembrane region" description="Helical" evidence="6">
    <location>
        <begin position="417"/>
        <end position="438"/>
    </location>
</feature>
<dbReference type="Proteomes" id="UP000284416">
    <property type="component" value="Unassembled WGS sequence"/>
</dbReference>
<feature type="transmembrane region" description="Helical" evidence="6">
    <location>
        <begin position="188"/>
        <end position="206"/>
    </location>
</feature>
<dbReference type="PIRSF" id="PIRSF038958">
    <property type="entry name" value="PG_synth_SpoVB"/>
    <property type="match status" value="1"/>
</dbReference>
<dbReference type="GO" id="GO:0005886">
    <property type="term" value="C:plasma membrane"/>
    <property type="evidence" value="ECO:0007669"/>
    <property type="project" value="UniProtKB-SubCell"/>
</dbReference>
<feature type="transmembrane region" description="Helical" evidence="6">
    <location>
        <begin position="163"/>
        <end position="182"/>
    </location>
</feature>
<feature type="transmembrane region" description="Helical" evidence="6">
    <location>
        <begin position="325"/>
        <end position="345"/>
    </location>
</feature>
<feature type="transmembrane region" description="Helical" evidence="6">
    <location>
        <begin position="288"/>
        <end position="313"/>
    </location>
</feature>
<dbReference type="RefSeq" id="WP_118924461.1">
    <property type="nucleotide sequence ID" value="NZ_QWEG01000021.1"/>
</dbReference>
<evidence type="ECO:0000313" key="8">
    <source>
        <dbReference type="Proteomes" id="UP000284416"/>
    </source>
</evidence>
<protein>
    <submittedName>
        <fullName evidence="7">Polysaccharide biosynthesis protein</fullName>
    </submittedName>
</protein>
<keyword evidence="8" id="KW-1185">Reference proteome</keyword>
<keyword evidence="3 6" id="KW-0812">Transmembrane</keyword>
<dbReference type="InterPro" id="IPR050833">
    <property type="entry name" value="Poly_Biosynth_Transport"/>
</dbReference>
<organism evidence="7 8">
    <name type="scientific">Neobacillus notoginsengisoli</name>
    <dbReference type="NCBI Taxonomy" id="1578198"/>
    <lineage>
        <taxon>Bacteria</taxon>
        <taxon>Bacillati</taxon>
        <taxon>Bacillota</taxon>
        <taxon>Bacilli</taxon>
        <taxon>Bacillales</taxon>
        <taxon>Bacillaceae</taxon>
        <taxon>Neobacillus</taxon>
    </lineage>
</organism>
<evidence type="ECO:0000256" key="2">
    <source>
        <dbReference type="ARBA" id="ARBA00022475"/>
    </source>
</evidence>
<dbReference type="InterPro" id="IPR024923">
    <property type="entry name" value="PG_synth_SpoVB"/>
</dbReference>
<name>A0A417YG60_9BACI</name>
<feature type="transmembrane region" description="Helical" evidence="6">
    <location>
        <begin position="53"/>
        <end position="74"/>
    </location>
</feature>
<comment type="caution">
    <text evidence="7">The sequence shown here is derived from an EMBL/GenBank/DDBJ whole genome shotgun (WGS) entry which is preliminary data.</text>
</comment>
<dbReference type="OrthoDB" id="9775950at2"/>
<dbReference type="InterPro" id="IPR002797">
    <property type="entry name" value="Polysacc_synth"/>
</dbReference>
<gene>
    <name evidence="7" type="ORF">D1B31_21800</name>
</gene>
<dbReference type="Pfam" id="PF01943">
    <property type="entry name" value="Polysacc_synt"/>
    <property type="match status" value="1"/>
</dbReference>
<feature type="transmembrane region" description="Helical" evidence="6">
    <location>
        <begin position="357"/>
        <end position="375"/>
    </location>
</feature>
<dbReference type="AlphaFoldDB" id="A0A417YG60"/>
<comment type="subcellular location">
    <subcellularLocation>
        <location evidence="1">Cell membrane</location>
        <topology evidence="1">Multi-pass membrane protein</topology>
    </subcellularLocation>
</comment>
<feature type="transmembrane region" description="Helical" evidence="6">
    <location>
        <begin position="387"/>
        <end position="405"/>
    </location>
</feature>
<keyword evidence="5 6" id="KW-0472">Membrane</keyword>
<feature type="transmembrane region" description="Helical" evidence="6">
    <location>
        <begin position="118"/>
        <end position="142"/>
    </location>
</feature>
<feature type="transmembrane region" description="Helical" evidence="6">
    <location>
        <begin position="86"/>
        <end position="106"/>
    </location>
</feature>
<dbReference type="PANTHER" id="PTHR30250">
    <property type="entry name" value="PST FAMILY PREDICTED COLANIC ACID TRANSPORTER"/>
    <property type="match status" value="1"/>
</dbReference>
<keyword evidence="2" id="KW-1003">Cell membrane</keyword>
<sequence length="536" mass="58421">MEPVKQGKNLFKGAFILTAAALFTKLLSAGYRIPFQNIAGDIGFYIYQQVYPFYGVAMALATTGFPVVLSKLYAEEKKRGLQLLAASYLLLQLFGLLCFGILYAGSDFIARWMGDPGLAILMRTVSVIFLLFPAISVMRGYFQGKGDMIPTASSQIGEQSIRVVTILAIALLFTRQGFSLYYVGAGAMFGSVTGGIVSLIILLLFLRHRKQERRDWNPRDFFMPGFKEMKRIAGILGPQGLAICISSLLMVFIQLGDALNLYSLLVIKGIAAMEAKELKGVFDRGQPIIQLGLTAASTISLSLVPLIASIRLKKNKQFLIHKIRLAMRVTAVIGAGAAVGLWAIARPTNIMLFENGHGTDVLAILSGGILFSSIAMTASSILQGRGVLFPPAVAILAAFPLKYALNLILVPRYGTIGAAWATATTLLLVAVAVGLILRKNINGKVFDRPFLKKLLIAAVSMVIFLKLFLFGTEFLYELGSMRLASSVQAVSSCFFGAFLYLFIIVRGGVFKEDELALFPFGSKLAYFLPHDRSRKI</sequence>
<feature type="transmembrane region" description="Helical" evidence="6">
    <location>
        <begin position="450"/>
        <end position="471"/>
    </location>
</feature>
<evidence type="ECO:0000256" key="4">
    <source>
        <dbReference type="ARBA" id="ARBA00022989"/>
    </source>
</evidence>
<feature type="transmembrane region" description="Helical" evidence="6">
    <location>
        <begin position="232"/>
        <end position="255"/>
    </location>
</feature>
<evidence type="ECO:0000256" key="6">
    <source>
        <dbReference type="SAM" id="Phobius"/>
    </source>
</evidence>
<evidence type="ECO:0000256" key="3">
    <source>
        <dbReference type="ARBA" id="ARBA00022692"/>
    </source>
</evidence>
<accession>A0A417YG60</accession>
<dbReference type="CDD" id="cd13124">
    <property type="entry name" value="MATE_SpoVB_like"/>
    <property type="match status" value="1"/>
</dbReference>
<dbReference type="EMBL" id="QWEG01000021">
    <property type="protein sequence ID" value="RHW31810.1"/>
    <property type="molecule type" value="Genomic_DNA"/>
</dbReference>